<accession>A0A1D1VUA3</accession>
<evidence type="ECO:0000256" key="1">
    <source>
        <dbReference type="SAM" id="MobiDB-lite"/>
    </source>
</evidence>
<protein>
    <submittedName>
        <fullName evidence="2">Uncharacterized protein</fullName>
    </submittedName>
</protein>
<name>A0A1D1VUA3_RAMVA</name>
<comment type="caution">
    <text evidence="2">The sequence shown here is derived from an EMBL/GenBank/DDBJ whole genome shotgun (WGS) entry which is preliminary data.</text>
</comment>
<evidence type="ECO:0000313" key="3">
    <source>
        <dbReference type="Proteomes" id="UP000186922"/>
    </source>
</evidence>
<organism evidence="2 3">
    <name type="scientific">Ramazzottius varieornatus</name>
    <name type="common">Water bear</name>
    <name type="synonym">Tardigrade</name>
    <dbReference type="NCBI Taxonomy" id="947166"/>
    <lineage>
        <taxon>Eukaryota</taxon>
        <taxon>Metazoa</taxon>
        <taxon>Ecdysozoa</taxon>
        <taxon>Tardigrada</taxon>
        <taxon>Eutardigrada</taxon>
        <taxon>Parachela</taxon>
        <taxon>Hypsibioidea</taxon>
        <taxon>Ramazzottiidae</taxon>
        <taxon>Ramazzottius</taxon>
    </lineage>
</organism>
<keyword evidence="3" id="KW-1185">Reference proteome</keyword>
<dbReference type="Proteomes" id="UP000186922">
    <property type="component" value="Unassembled WGS sequence"/>
</dbReference>
<dbReference type="EMBL" id="BDGG01000009">
    <property type="protein sequence ID" value="GAV03338.1"/>
    <property type="molecule type" value="Genomic_DNA"/>
</dbReference>
<evidence type="ECO:0000313" key="2">
    <source>
        <dbReference type="EMBL" id="GAV03338.1"/>
    </source>
</evidence>
<feature type="region of interest" description="Disordered" evidence="1">
    <location>
        <begin position="116"/>
        <end position="149"/>
    </location>
</feature>
<dbReference type="AlphaFoldDB" id="A0A1D1VUA3"/>
<reference evidence="2 3" key="1">
    <citation type="journal article" date="2016" name="Nat. Commun.">
        <title>Extremotolerant tardigrade genome and improved radiotolerance of human cultured cells by tardigrade-unique protein.</title>
        <authorList>
            <person name="Hashimoto T."/>
            <person name="Horikawa D.D."/>
            <person name="Saito Y."/>
            <person name="Kuwahara H."/>
            <person name="Kozuka-Hata H."/>
            <person name="Shin-I T."/>
            <person name="Minakuchi Y."/>
            <person name="Ohishi K."/>
            <person name="Motoyama A."/>
            <person name="Aizu T."/>
            <person name="Enomoto A."/>
            <person name="Kondo K."/>
            <person name="Tanaka S."/>
            <person name="Hara Y."/>
            <person name="Koshikawa S."/>
            <person name="Sagara H."/>
            <person name="Miura T."/>
            <person name="Yokobori S."/>
            <person name="Miyagawa K."/>
            <person name="Suzuki Y."/>
            <person name="Kubo T."/>
            <person name="Oyama M."/>
            <person name="Kohara Y."/>
            <person name="Fujiyama A."/>
            <person name="Arakawa K."/>
            <person name="Katayama T."/>
            <person name="Toyoda A."/>
            <person name="Kunieda T."/>
        </authorList>
    </citation>
    <scope>NUCLEOTIDE SEQUENCE [LARGE SCALE GENOMIC DNA]</scope>
    <source>
        <strain evidence="2 3">YOKOZUNA-1</strain>
    </source>
</reference>
<dbReference type="OrthoDB" id="10156216at2759"/>
<gene>
    <name evidence="2" type="primary">RvY_13778-1</name>
    <name evidence="2" type="synonym">RvY_13778.1</name>
    <name evidence="2" type="ORF">RvY_13778</name>
</gene>
<proteinExistence type="predicted"/>
<sequence length="165" mass="18673">MDRQHVFCYLLGGKLRDPSRSIAEEHEELALLEFCFCLVEITLVLYRLCSSPSVPEGFDFHIVVDYSSDGEIIPSRQLEHTEHPPPSYEQIFRSESIREIIQREGSNIAVMQDERRSVTSITSTGTDIPPRTRHHTDIPLTPIGPQDSPRAIFSHSLNADNVSLS</sequence>